<dbReference type="InterPro" id="IPR039426">
    <property type="entry name" value="TonB-dep_rcpt-like"/>
</dbReference>
<proteinExistence type="inferred from homology"/>
<organism evidence="17 19">
    <name type="scientific">Thalassotalea euphylliae</name>
    <dbReference type="NCBI Taxonomy" id="1655234"/>
    <lineage>
        <taxon>Bacteria</taxon>
        <taxon>Pseudomonadati</taxon>
        <taxon>Pseudomonadota</taxon>
        <taxon>Gammaproteobacteria</taxon>
        <taxon>Alteromonadales</taxon>
        <taxon>Colwelliaceae</taxon>
        <taxon>Thalassotalea</taxon>
    </lineage>
</organism>
<dbReference type="PANTHER" id="PTHR32552">
    <property type="entry name" value="FERRICHROME IRON RECEPTOR-RELATED"/>
    <property type="match status" value="1"/>
</dbReference>
<evidence type="ECO:0000313" key="18">
    <source>
        <dbReference type="Proteomes" id="UP000256478"/>
    </source>
</evidence>
<evidence type="ECO:0000256" key="8">
    <source>
        <dbReference type="ARBA" id="ARBA00023077"/>
    </source>
</evidence>
<evidence type="ECO:0000256" key="7">
    <source>
        <dbReference type="ARBA" id="ARBA00023065"/>
    </source>
</evidence>
<keyword evidence="2 11" id="KW-0813">Transport</keyword>
<evidence type="ECO:0000256" key="3">
    <source>
        <dbReference type="ARBA" id="ARBA00022452"/>
    </source>
</evidence>
<keyword evidence="9 11" id="KW-0472">Membrane</keyword>
<keyword evidence="3 11" id="KW-1134">Transmembrane beta strand</keyword>
<dbReference type="InterPro" id="IPR000531">
    <property type="entry name" value="Beta-barrel_TonB"/>
</dbReference>
<dbReference type="GO" id="GO:0009279">
    <property type="term" value="C:cell outer membrane"/>
    <property type="evidence" value="ECO:0007669"/>
    <property type="project" value="UniProtKB-SubCell"/>
</dbReference>
<evidence type="ECO:0000256" key="10">
    <source>
        <dbReference type="ARBA" id="ARBA00023237"/>
    </source>
</evidence>
<evidence type="ECO:0000256" key="12">
    <source>
        <dbReference type="RuleBase" id="RU003357"/>
    </source>
</evidence>
<dbReference type="Proteomes" id="UP000256478">
    <property type="component" value="Unassembled WGS sequence"/>
</dbReference>
<dbReference type="InterPro" id="IPR036942">
    <property type="entry name" value="Beta-barrel_TonB_sf"/>
</dbReference>
<evidence type="ECO:0000256" key="9">
    <source>
        <dbReference type="ARBA" id="ARBA00023136"/>
    </source>
</evidence>
<accession>A0A3E0U056</accession>
<feature type="domain" description="TonB-dependent receptor plug" evidence="15">
    <location>
        <begin position="50"/>
        <end position="157"/>
    </location>
</feature>
<keyword evidence="7" id="KW-0406">Ion transport</keyword>
<keyword evidence="5 11" id="KW-0812">Transmembrane</keyword>
<dbReference type="SUPFAM" id="SSF56935">
    <property type="entry name" value="Porins"/>
    <property type="match status" value="1"/>
</dbReference>
<evidence type="ECO:0000259" key="14">
    <source>
        <dbReference type="Pfam" id="PF00593"/>
    </source>
</evidence>
<evidence type="ECO:0000256" key="2">
    <source>
        <dbReference type="ARBA" id="ARBA00022448"/>
    </source>
</evidence>
<dbReference type="PANTHER" id="PTHR32552:SF81">
    <property type="entry name" value="TONB-DEPENDENT OUTER MEMBRANE RECEPTOR"/>
    <property type="match status" value="1"/>
</dbReference>
<comment type="caution">
    <text evidence="17">The sequence shown here is derived from an EMBL/GenBank/DDBJ whole genome shotgun (WGS) entry which is preliminary data.</text>
</comment>
<dbReference type="GO" id="GO:0006826">
    <property type="term" value="P:iron ion transport"/>
    <property type="evidence" value="ECO:0007669"/>
    <property type="project" value="UniProtKB-KW"/>
</dbReference>
<feature type="domain" description="TonB-dependent receptor-like beta-barrel" evidence="14">
    <location>
        <begin position="249"/>
        <end position="701"/>
    </location>
</feature>
<gene>
    <name evidence="16" type="ORF">DXX93_06490</name>
    <name evidence="17" type="ORF">DXX94_04780</name>
</gene>
<dbReference type="PROSITE" id="PS52016">
    <property type="entry name" value="TONB_DEPENDENT_REC_3"/>
    <property type="match status" value="1"/>
</dbReference>
<dbReference type="CDD" id="cd01347">
    <property type="entry name" value="ligand_gated_channel"/>
    <property type="match status" value="1"/>
</dbReference>
<comment type="subcellular location">
    <subcellularLocation>
        <location evidence="1 11">Cell outer membrane</location>
        <topology evidence="1 11">Multi-pass membrane protein</topology>
    </subcellularLocation>
</comment>
<keyword evidence="19" id="KW-1185">Reference proteome</keyword>
<protein>
    <submittedName>
        <fullName evidence="17">TonB-dependent receptor</fullName>
    </submittedName>
</protein>
<dbReference type="EMBL" id="QUOU01000001">
    <property type="protein sequence ID" value="REL26268.1"/>
    <property type="molecule type" value="Genomic_DNA"/>
</dbReference>
<keyword evidence="13" id="KW-0732">Signal</keyword>
<evidence type="ECO:0000256" key="13">
    <source>
        <dbReference type="SAM" id="SignalP"/>
    </source>
</evidence>
<dbReference type="AlphaFoldDB" id="A0A3E0U056"/>
<evidence type="ECO:0000256" key="1">
    <source>
        <dbReference type="ARBA" id="ARBA00004571"/>
    </source>
</evidence>
<sequence>MIRPKFLVASIATALSAAAIAQDEAAPPLDASTQEPEVITVTAQKRVERLIEVPIAMTNIRAEDMHQTGVQQLKDVAQYIPNFTMSDGSDFTARVSIRGVGSNSRNIGFDSRVGVYLDGVYLGQSPALNQALLDLERIEVLRGPQGTLFGKNTVAGAVNLISTKPHDEFTGKINTSFGNYGAKEVALLANIPLTDNLFSKVSISKQQRDGFVENQITGDDINELDDSSIRAQLLYVADDERFEARLSVDALTGDRLSYTGEAVTDPFGVTSPAIELGEFETATGTNPYEDRDIKGGSLSLDWELDSGFAVRSITAQRDSDIEYINDTDYSPIDLVTINYQDSYEQFSQELQLISPDSGDVKYVLGLYYYDQAATSTRAVIGGEQGGLLGVSAPVITDGDVDTTSYAAFINGSYQLSEVWKLGFGIRYSTEEKEVDWLIDGAGAPAFGVATGTVVDSRKDVHLAPTLSINYEFNRYLYAYFRYGNAYKSGGYNLDFLTADTLSQGIEFDKETVDNYELGLKGHLLGGDLNFTLAAFQTFYDDYQVNQFIELDNGGTSISIENAAEVKTQGIEAELTYNIDDHWVTFASLGLLDGEFESFPGGGPNGSDASGNDLPFVSDVTFSLGAQYHHYIQALDAQLLARLDYAYRSDFYDTVDNISSRDLVDGTQVRFGEVDSYNTINARLSLTSEQDTWEVALWVKNLTDESYLTRTGRDFLGTIRHFRGAPRTYGVEFNYQF</sequence>
<feature type="chain" id="PRO_5044080623" evidence="13">
    <location>
        <begin position="22"/>
        <end position="736"/>
    </location>
</feature>
<dbReference type="Pfam" id="PF00593">
    <property type="entry name" value="TonB_dep_Rec_b-barrel"/>
    <property type="match status" value="1"/>
</dbReference>
<keyword evidence="8 12" id="KW-0798">TonB box</keyword>
<keyword evidence="10 11" id="KW-0998">Cell outer membrane</keyword>
<evidence type="ECO:0000313" key="19">
    <source>
        <dbReference type="Proteomes" id="UP000256899"/>
    </source>
</evidence>
<dbReference type="OrthoDB" id="7051185at2"/>
<reference evidence="17" key="2">
    <citation type="submission" date="2018-08" db="EMBL/GenBank/DDBJ databases">
        <authorList>
            <person name="Ferrada E.E."/>
            <person name="Latorre B.A."/>
        </authorList>
    </citation>
    <scope>NUCLEOTIDE SEQUENCE</scope>
    <source>
        <strain evidence="17">H3</strain>
    </source>
</reference>
<dbReference type="Gene3D" id="2.40.170.20">
    <property type="entry name" value="TonB-dependent receptor, beta-barrel domain"/>
    <property type="match status" value="1"/>
</dbReference>
<evidence type="ECO:0000256" key="5">
    <source>
        <dbReference type="ARBA" id="ARBA00022692"/>
    </source>
</evidence>
<evidence type="ECO:0000256" key="4">
    <source>
        <dbReference type="ARBA" id="ARBA00022496"/>
    </source>
</evidence>
<keyword evidence="6" id="KW-0408">Iron</keyword>
<comment type="similarity">
    <text evidence="11 12">Belongs to the TonB-dependent receptor family.</text>
</comment>
<evidence type="ECO:0000256" key="6">
    <source>
        <dbReference type="ARBA" id="ARBA00023004"/>
    </source>
</evidence>
<name>A0A3E0U056_9GAMM</name>
<keyword evidence="4" id="KW-0410">Iron transport</keyword>
<evidence type="ECO:0000313" key="17">
    <source>
        <dbReference type="EMBL" id="REL30070.1"/>
    </source>
</evidence>
<dbReference type="EMBL" id="QUOT01000001">
    <property type="protein sequence ID" value="REL30070.1"/>
    <property type="molecule type" value="Genomic_DNA"/>
</dbReference>
<evidence type="ECO:0000256" key="11">
    <source>
        <dbReference type="PROSITE-ProRule" id="PRU01360"/>
    </source>
</evidence>
<feature type="signal peptide" evidence="13">
    <location>
        <begin position="1"/>
        <end position="21"/>
    </location>
</feature>
<dbReference type="RefSeq" id="WP_116007389.1">
    <property type="nucleotide sequence ID" value="NZ_QUOT01000001.1"/>
</dbReference>
<evidence type="ECO:0000313" key="16">
    <source>
        <dbReference type="EMBL" id="REL26268.1"/>
    </source>
</evidence>
<evidence type="ECO:0000259" key="15">
    <source>
        <dbReference type="Pfam" id="PF07715"/>
    </source>
</evidence>
<reference evidence="18 19" key="1">
    <citation type="submission" date="2018-08" db="EMBL/GenBank/DDBJ databases">
        <title>Thalassotalea euphylliae genome.</title>
        <authorList>
            <person name="Summers S."/>
            <person name="Rice S.A."/>
            <person name="Freckelton M.L."/>
            <person name="Nedved B.T."/>
            <person name="Hadfield M.G."/>
        </authorList>
    </citation>
    <scope>NUCLEOTIDE SEQUENCE [LARGE SCALE GENOMIC DNA]</scope>
    <source>
        <strain evidence="16 18">H1</strain>
        <strain evidence="19">H3</strain>
    </source>
</reference>
<keyword evidence="17" id="KW-0675">Receptor</keyword>
<dbReference type="Pfam" id="PF07715">
    <property type="entry name" value="Plug"/>
    <property type="match status" value="1"/>
</dbReference>
<dbReference type="InterPro" id="IPR012910">
    <property type="entry name" value="Plug_dom"/>
</dbReference>
<dbReference type="Proteomes" id="UP000256899">
    <property type="component" value="Unassembled WGS sequence"/>
</dbReference>